<feature type="transmembrane region" description="Helical" evidence="1">
    <location>
        <begin position="165"/>
        <end position="184"/>
    </location>
</feature>
<keyword evidence="1" id="KW-0472">Membrane</keyword>
<proteinExistence type="predicted"/>
<evidence type="ECO:0008006" key="4">
    <source>
        <dbReference type="Google" id="ProtNLM"/>
    </source>
</evidence>
<organism evidence="2 3">
    <name type="scientific">Flammeovirga kamogawensis</name>
    <dbReference type="NCBI Taxonomy" id="373891"/>
    <lineage>
        <taxon>Bacteria</taxon>
        <taxon>Pseudomonadati</taxon>
        <taxon>Bacteroidota</taxon>
        <taxon>Cytophagia</taxon>
        <taxon>Cytophagales</taxon>
        <taxon>Flammeovirgaceae</taxon>
        <taxon>Flammeovirga</taxon>
    </lineage>
</organism>
<keyword evidence="1" id="KW-0812">Transmembrane</keyword>
<protein>
    <recommendedName>
        <fullName evidence="4">ABC transporter permease</fullName>
    </recommendedName>
</protein>
<feature type="transmembrane region" description="Helical" evidence="1">
    <location>
        <begin position="196"/>
        <end position="215"/>
    </location>
</feature>
<sequence length="267" mass="30597">MDNIFNAQRFKQYLSLEFTYQKQLIYYSISSVILFIGLGLFFIRFVNDEPITEDDLFGLFLVSYVILAIVVVNRSFLAFRTPNQLITYLTFPVSQFEKFLLEYISTVIVAAFFVPALILFAYMVEGEIHQLLNPNIGYTGLDFLTNVIKKGMVSHSESEAQVKNVVAFILCLLPLSLSNVIFTGNSFFKKLPLIKSIVFTGLYITFHVFLIYFIFEKMNVGDYVTNDHPLFFFNTAYSAAIFIAVYVVIANAVFICSSFLKLKEKEI</sequence>
<evidence type="ECO:0000313" key="2">
    <source>
        <dbReference type="EMBL" id="QWG10660.1"/>
    </source>
</evidence>
<evidence type="ECO:0000313" key="3">
    <source>
        <dbReference type="Proteomes" id="UP000682802"/>
    </source>
</evidence>
<dbReference type="EMBL" id="CP076130">
    <property type="protein sequence ID" value="QWG10660.1"/>
    <property type="molecule type" value="Genomic_DNA"/>
</dbReference>
<feature type="transmembrane region" description="Helical" evidence="1">
    <location>
        <begin position="100"/>
        <end position="124"/>
    </location>
</feature>
<accession>A0ABX8H435</accession>
<dbReference type="RefSeq" id="WP_144077152.1">
    <property type="nucleotide sequence ID" value="NZ_CP076130.1"/>
</dbReference>
<keyword evidence="1" id="KW-1133">Transmembrane helix</keyword>
<dbReference type="Proteomes" id="UP000682802">
    <property type="component" value="Plasmid p1"/>
</dbReference>
<keyword evidence="3" id="KW-1185">Reference proteome</keyword>
<feature type="transmembrane region" description="Helical" evidence="1">
    <location>
        <begin position="24"/>
        <end position="45"/>
    </location>
</feature>
<keyword evidence="2" id="KW-0614">Plasmid</keyword>
<geneLocation type="plasmid" evidence="2 3">
    <name>p1</name>
</geneLocation>
<gene>
    <name evidence="2" type="ORF">KM029_25085</name>
</gene>
<feature type="transmembrane region" description="Helical" evidence="1">
    <location>
        <begin position="57"/>
        <end position="79"/>
    </location>
</feature>
<reference evidence="2 3" key="1">
    <citation type="submission" date="2021-05" db="EMBL/GenBank/DDBJ databases">
        <title>Comparative genomic studies on the polysaccharide-degrading batcterial strains of the Flammeovirga genus.</title>
        <authorList>
            <person name="Zewei F."/>
            <person name="Zheng Z."/>
            <person name="Yu L."/>
            <person name="Ruyue G."/>
            <person name="Yanhong M."/>
            <person name="Yuanyuan C."/>
            <person name="Jingyan G."/>
            <person name="Wenjun H."/>
        </authorList>
    </citation>
    <scope>NUCLEOTIDE SEQUENCE [LARGE SCALE GENOMIC DNA]</scope>
    <source>
        <strain evidence="2 3">YS10</strain>
        <plasmid evidence="2 3">p1</plasmid>
    </source>
</reference>
<name>A0ABX8H435_9BACT</name>
<feature type="transmembrane region" description="Helical" evidence="1">
    <location>
        <begin position="235"/>
        <end position="260"/>
    </location>
</feature>
<evidence type="ECO:0000256" key="1">
    <source>
        <dbReference type="SAM" id="Phobius"/>
    </source>
</evidence>